<dbReference type="Gene3D" id="3.10.100.10">
    <property type="entry name" value="Mannose-Binding Protein A, subunit A"/>
    <property type="match status" value="4"/>
</dbReference>
<reference evidence="5" key="1">
    <citation type="submission" date="2024-04" db="EMBL/GenBank/DDBJ databases">
        <title>Salinicola lusitanus LLJ914,a marine bacterium isolated from the Okinawa Trough.</title>
        <authorList>
            <person name="Li J."/>
        </authorList>
    </citation>
    <scope>NUCLEOTIDE SEQUENCE [LARGE SCALE GENOMIC DNA]</scope>
</reference>
<protein>
    <recommendedName>
        <fullName evidence="3">C-type lectin domain-containing protein</fullName>
    </recommendedName>
</protein>
<name>A0AAW0N2P1_9GOBI</name>
<dbReference type="Proteomes" id="UP001460270">
    <property type="component" value="Unassembled WGS sequence"/>
</dbReference>
<evidence type="ECO:0000259" key="3">
    <source>
        <dbReference type="PROSITE" id="PS50041"/>
    </source>
</evidence>
<dbReference type="InterPro" id="IPR001304">
    <property type="entry name" value="C-type_lectin-like"/>
</dbReference>
<evidence type="ECO:0000256" key="2">
    <source>
        <dbReference type="SAM" id="MobiDB-lite"/>
    </source>
</evidence>
<evidence type="ECO:0000313" key="4">
    <source>
        <dbReference type="EMBL" id="KAK7883900.1"/>
    </source>
</evidence>
<dbReference type="PANTHER" id="PTHR45784:SF3">
    <property type="entry name" value="C-TYPE LECTIN DOMAIN FAMILY 4 MEMBER K-LIKE-RELATED"/>
    <property type="match status" value="1"/>
</dbReference>
<proteinExistence type="predicted"/>
<dbReference type="InterPro" id="IPR018378">
    <property type="entry name" value="C-type_lectin_CS"/>
</dbReference>
<sequence length="400" mass="45291">MVCYWDYQPWRLPEWESGEPDYSGGKQLCVAMDEGVWSDKECVNSYRFVCFTGSIAPGRKNYTLVTEMMNWENARSYCRQHHTDLAMIEDETENSAVAALEPTKYKWIGLYRSPGGGPTGVEVELQRKGVTDIRLKWTTASLVSCFHNVIYEYYFINTALNWIESQQYCRQHYTDLITFWSLEDVNRVERPSPYGIMGNDTNSWKWSATETTSPGSYQNWGSGEPGNTGGKEQCVALIDGVWYDKPCMNSYRFSCFSGSTAPGQKNYTLVTEIMTWENARSYCRQHYTDLAMIEDETENAAASSVSPGFKRWIGLYRESWNGPMRVRAVSQSGLNMDQPPAGARVRTKHGPTSAGARVRTKTWTGLLLVPESGLNKDRPPAGARVMTKHGPASCWCQSHD</sequence>
<dbReference type="Pfam" id="PF00059">
    <property type="entry name" value="Lectin_C"/>
    <property type="match status" value="3"/>
</dbReference>
<dbReference type="AlphaFoldDB" id="A0AAW0N2P1"/>
<feature type="domain" description="C-type lectin" evidence="3">
    <location>
        <begin position="153"/>
        <end position="256"/>
    </location>
</feature>
<dbReference type="SMART" id="SM00034">
    <property type="entry name" value="CLECT"/>
    <property type="match status" value="1"/>
</dbReference>
<dbReference type="PROSITE" id="PS00615">
    <property type="entry name" value="C_TYPE_LECTIN_1"/>
    <property type="match status" value="2"/>
</dbReference>
<keyword evidence="1" id="KW-1015">Disulfide bond</keyword>
<keyword evidence="5" id="KW-1185">Reference proteome</keyword>
<comment type="caution">
    <text evidence="4">The sequence shown here is derived from an EMBL/GenBank/DDBJ whole genome shotgun (WGS) entry which is preliminary data.</text>
</comment>
<evidence type="ECO:0000313" key="5">
    <source>
        <dbReference type="Proteomes" id="UP001460270"/>
    </source>
</evidence>
<dbReference type="SUPFAM" id="SSF56436">
    <property type="entry name" value="C-type lectin-like"/>
    <property type="match status" value="4"/>
</dbReference>
<feature type="region of interest" description="Disordered" evidence="2">
    <location>
        <begin position="374"/>
        <end position="400"/>
    </location>
</feature>
<organism evidence="4 5">
    <name type="scientific">Mugilogobius chulae</name>
    <name type="common">yellowstripe goby</name>
    <dbReference type="NCBI Taxonomy" id="88201"/>
    <lineage>
        <taxon>Eukaryota</taxon>
        <taxon>Metazoa</taxon>
        <taxon>Chordata</taxon>
        <taxon>Craniata</taxon>
        <taxon>Vertebrata</taxon>
        <taxon>Euteleostomi</taxon>
        <taxon>Actinopterygii</taxon>
        <taxon>Neopterygii</taxon>
        <taxon>Teleostei</taxon>
        <taxon>Neoteleostei</taxon>
        <taxon>Acanthomorphata</taxon>
        <taxon>Gobiaria</taxon>
        <taxon>Gobiiformes</taxon>
        <taxon>Gobioidei</taxon>
        <taxon>Gobiidae</taxon>
        <taxon>Gobionellinae</taxon>
        <taxon>Mugilogobius</taxon>
    </lineage>
</organism>
<evidence type="ECO:0000256" key="1">
    <source>
        <dbReference type="ARBA" id="ARBA00023157"/>
    </source>
</evidence>
<feature type="region of interest" description="Disordered" evidence="2">
    <location>
        <begin position="333"/>
        <end position="355"/>
    </location>
</feature>
<dbReference type="EMBL" id="JBBPFD010000020">
    <property type="protein sequence ID" value="KAK7883900.1"/>
    <property type="molecule type" value="Genomic_DNA"/>
</dbReference>
<dbReference type="PROSITE" id="PS50041">
    <property type="entry name" value="C_TYPE_LECTIN_2"/>
    <property type="match status" value="2"/>
</dbReference>
<accession>A0AAW0N2P1</accession>
<dbReference type="InterPro" id="IPR016186">
    <property type="entry name" value="C-type_lectin-like/link_sf"/>
</dbReference>
<feature type="domain" description="C-type lectin" evidence="3">
    <location>
        <begin position="5"/>
        <end position="51"/>
    </location>
</feature>
<gene>
    <name evidence="4" type="ORF">WMY93_027023</name>
</gene>
<dbReference type="PANTHER" id="PTHR45784">
    <property type="entry name" value="C-TYPE LECTIN DOMAIN FAMILY 20 MEMBER A-RELATED"/>
    <property type="match status" value="1"/>
</dbReference>
<dbReference type="InterPro" id="IPR016187">
    <property type="entry name" value="CTDL_fold"/>
</dbReference>